<protein>
    <submittedName>
        <fullName evidence="1">Uncharacterized protein</fullName>
    </submittedName>
</protein>
<dbReference type="AlphaFoldDB" id="A0A0E9UJA6"/>
<accession>A0A0E9UJA6</accession>
<proteinExistence type="predicted"/>
<reference evidence="1" key="2">
    <citation type="journal article" date="2015" name="Fish Shellfish Immunol.">
        <title>Early steps in the European eel (Anguilla anguilla)-Vibrio vulnificus interaction in the gills: Role of the RtxA13 toxin.</title>
        <authorList>
            <person name="Callol A."/>
            <person name="Pajuelo D."/>
            <person name="Ebbesson L."/>
            <person name="Teles M."/>
            <person name="MacKenzie S."/>
            <person name="Amaro C."/>
        </authorList>
    </citation>
    <scope>NUCLEOTIDE SEQUENCE</scope>
</reference>
<organism evidence="1">
    <name type="scientific">Anguilla anguilla</name>
    <name type="common">European freshwater eel</name>
    <name type="synonym">Muraena anguilla</name>
    <dbReference type="NCBI Taxonomy" id="7936"/>
    <lineage>
        <taxon>Eukaryota</taxon>
        <taxon>Metazoa</taxon>
        <taxon>Chordata</taxon>
        <taxon>Craniata</taxon>
        <taxon>Vertebrata</taxon>
        <taxon>Euteleostomi</taxon>
        <taxon>Actinopterygii</taxon>
        <taxon>Neopterygii</taxon>
        <taxon>Teleostei</taxon>
        <taxon>Anguilliformes</taxon>
        <taxon>Anguillidae</taxon>
        <taxon>Anguilla</taxon>
    </lineage>
</organism>
<evidence type="ECO:0000313" key="1">
    <source>
        <dbReference type="EMBL" id="JAH65949.1"/>
    </source>
</evidence>
<sequence length="22" mass="2495">MTNVLMLTSMLTLLSLDLKKTQ</sequence>
<name>A0A0E9UJA6_ANGAN</name>
<dbReference type="EMBL" id="GBXM01042628">
    <property type="protein sequence ID" value="JAH65949.1"/>
    <property type="molecule type" value="Transcribed_RNA"/>
</dbReference>
<reference evidence="1" key="1">
    <citation type="submission" date="2014-11" db="EMBL/GenBank/DDBJ databases">
        <authorList>
            <person name="Amaro Gonzalez C."/>
        </authorList>
    </citation>
    <scope>NUCLEOTIDE SEQUENCE</scope>
</reference>